<gene>
    <name evidence="3" type="ORF">H7B67_19050</name>
</gene>
<evidence type="ECO:0000313" key="4">
    <source>
        <dbReference type="Proteomes" id="UP000535838"/>
    </source>
</evidence>
<proteinExistence type="predicted"/>
<feature type="transmembrane region" description="Helical" evidence="2">
    <location>
        <begin position="12"/>
        <end position="30"/>
    </location>
</feature>
<keyword evidence="2" id="KW-1133">Transmembrane helix</keyword>
<keyword evidence="2" id="KW-0812">Transmembrane</keyword>
<feature type="compositionally biased region" description="Low complexity" evidence="1">
    <location>
        <begin position="91"/>
        <end position="106"/>
    </location>
</feature>
<feature type="compositionally biased region" description="Low complexity" evidence="1">
    <location>
        <begin position="65"/>
        <end position="77"/>
    </location>
</feature>
<comment type="caution">
    <text evidence="3">The sequence shown here is derived from an EMBL/GenBank/DDBJ whole genome shotgun (WGS) entry which is preliminary data.</text>
</comment>
<feature type="region of interest" description="Disordered" evidence="1">
    <location>
        <begin position="31"/>
        <end position="171"/>
    </location>
</feature>
<dbReference type="EMBL" id="JACJVQ010000017">
    <property type="protein sequence ID" value="MBB6636226.1"/>
    <property type="molecule type" value="Genomic_DNA"/>
</dbReference>
<reference evidence="3 4" key="1">
    <citation type="submission" date="2020-08" db="EMBL/GenBank/DDBJ databases">
        <title>Cohnella phylogeny.</title>
        <authorList>
            <person name="Dunlap C."/>
        </authorList>
    </citation>
    <scope>NUCLEOTIDE SEQUENCE [LARGE SCALE GENOMIC DNA]</scope>
    <source>
        <strain evidence="3 4">DSM 25241</strain>
    </source>
</reference>
<sequence>MERLIEFLLGNIYYVVVVVGLIYAMFFRKSPDDAKRPNRMPDFGGGGQRRERPQGPPQRPRRPGEAPAGTKPQGRPAARPEREEPRGGLPGRQDAPAPARTAEPAYEPAPRPAASPFEAPAYGEPAPAVPAALAAAHASQARADGPSPFAEERPAASSASPVYAPSAGGLQPSREDLARAIVWSEILGPPRARKPFRR</sequence>
<organism evidence="3 4">
    <name type="scientific">Cohnella thailandensis</name>
    <dbReference type="NCBI Taxonomy" id="557557"/>
    <lineage>
        <taxon>Bacteria</taxon>
        <taxon>Bacillati</taxon>
        <taxon>Bacillota</taxon>
        <taxon>Bacilli</taxon>
        <taxon>Bacillales</taxon>
        <taxon>Paenibacillaceae</taxon>
        <taxon>Cohnella</taxon>
    </lineage>
</organism>
<keyword evidence="2" id="KW-0472">Membrane</keyword>
<feature type="compositionally biased region" description="Low complexity" evidence="1">
    <location>
        <begin position="125"/>
        <end position="167"/>
    </location>
</feature>
<evidence type="ECO:0000313" key="3">
    <source>
        <dbReference type="EMBL" id="MBB6636226.1"/>
    </source>
</evidence>
<dbReference type="Proteomes" id="UP000535838">
    <property type="component" value="Unassembled WGS sequence"/>
</dbReference>
<accession>A0A841T029</accession>
<protein>
    <submittedName>
        <fullName evidence="3">Uncharacterized protein</fullName>
    </submittedName>
</protein>
<dbReference type="AlphaFoldDB" id="A0A841T029"/>
<evidence type="ECO:0000256" key="1">
    <source>
        <dbReference type="SAM" id="MobiDB-lite"/>
    </source>
</evidence>
<name>A0A841T029_9BACL</name>
<evidence type="ECO:0000256" key="2">
    <source>
        <dbReference type="SAM" id="Phobius"/>
    </source>
</evidence>
<dbReference type="RefSeq" id="WP_185121444.1">
    <property type="nucleotide sequence ID" value="NZ_JACJVQ010000017.1"/>
</dbReference>
<keyword evidence="4" id="KW-1185">Reference proteome</keyword>